<sequence length="221" mass="24753">MFSPLLGALQATASQMVALTDRISNLEMQETSTPIMSDTLNKNTNYCARRWKPKPPPGFTYLYLPTRARMPFKEMRSSLRDLYFNSGSIVDIHYPAKNVVALLIHNDYHSTAINILKQNDLTPISSFDPLNTDNLADPKFKEATHEERSIQIHLPSNWLSLATSSILNSQDDPEDLPMLSDDEQCQLPNFSANNHLHAADYGILNSETNTSAGEVNPAMTK</sequence>
<dbReference type="OrthoDB" id="2281765at2759"/>
<dbReference type="AlphaFoldDB" id="A0A8H7RIQ9"/>
<reference evidence="1" key="1">
    <citation type="submission" date="2020-12" db="EMBL/GenBank/DDBJ databases">
        <title>Metabolic potential, ecology and presence of endohyphal bacteria is reflected in genomic diversity of Mucoromycotina.</title>
        <authorList>
            <person name="Muszewska A."/>
            <person name="Okrasinska A."/>
            <person name="Steczkiewicz K."/>
            <person name="Drgas O."/>
            <person name="Orlowska M."/>
            <person name="Perlinska-Lenart U."/>
            <person name="Aleksandrzak-Piekarczyk T."/>
            <person name="Szatraj K."/>
            <person name="Zielenkiewicz U."/>
            <person name="Pilsyk S."/>
            <person name="Malc E."/>
            <person name="Mieczkowski P."/>
            <person name="Kruszewska J.S."/>
            <person name="Biernat P."/>
            <person name="Pawlowska J."/>
        </authorList>
    </citation>
    <scope>NUCLEOTIDE SEQUENCE</scope>
    <source>
        <strain evidence="1">CBS 226.32</strain>
    </source>
</reference>
<gene>
    <name evidence="1" type="ORF">INT46_000972</name>
</gene>
<evidence type="ECO:0000313" key="1">
    <source>
        <dbReference type="EMBL" id="KAG2210391.1"/>
    </source>
</evidence>
<dbReference type="Proteomes" id="UP000650833">
    <property type="component" value="Unassembled WGS sequence"/>
</dbReference>
<comment type="caution">
    <text evidence="1">The sequence shown here is derived from an EMBL/GenBank/DDBJ whole genome shotgun (WGS) entry which is preliminary data.</text>
</comment>
<dbReference type="EMBL" id="JAEPRC010000082">
    <property type="protein sequence ID" value="KAG2210391.1"/>
    <property type="molecule type" value="Genomic_DNA"/>
</dbReference>
<organism evidence="1 2">
    <name type="scientific">Mucor plumbeus</name>
    <dbReference type="NCBI Taxonomy" id="97098"/>
    <lineage>
        <taxon>Eukaryota</taxon>
        <taxon>Fungi</taxon>
        <taxon>Fungi incertae sedis</taxon>
        <taxon>Mucoromycota</taxon>
        <taxon>Mucoromycotina</taxon>
        <taxon>Mucoromycetes</taxon>
        <taxon>Mucorales</taxon>
        <taxon>Mucorineae</taxon>
        <taxon>Mucoraceae</taxon>
        <taxon>Mucor</taxon>
    </lineage>
</organism>
<keyword evidence="2" id="KW-1185">Reference proteome</keyword>
<name>A0A8H7RIQ9_9FUNG</name>
<evidence type="ECO:0000313" key="2">
    <source>
        <dbReference type="Proteomes" id="UP000650833"/>
    </source>
</evidence>
<proteinExistence type="predicted"/>
<protein>
    <submittedName>
        <fullName evidence="1">Uncharacterized protein</fullName>
    </submittedName>
</protein>
<accession>A0A8H7RIQ9</accession>